<name>A0ABU1GGF5_9GAMM</name>
<evidence type="ECO:0000313" key="2">
    <source>
        <dbReference type="Proteomes" id="UP001269267"/>
    </source>
</evidence>
<dbReference type="EMBL" id="JARWAI010000016">
    <property type="protein sequence ID" value="MDR5876557.1"/>
    <property type="molecule type" value="Genomic_DNA"/>
</dbReference>
<evidence type="ECO:0000313" key="1">
    <source>
        <dbReference type="EMBL" id="MDR5876557.1"/>
    </source>
</evidence>
<proteinExistence type="predicted"/>
<protein>
    <submittedName>
        <fullName evidence="1">Uncharacterized protein</fullName>
    </submittedName>
</protein>
<gene>
    <name evidence="1" type="ORF">QC815_16735</name>
</gene>
<reference evidence="1 2" key="1">
    <citation type="submission" date="2023-04" db="EMBL/GenBank/DDBJ databases">
        <title>A long-awaited taxogenomic arrangement of the family Halomonadaceae.</title>
        <authorList>
            <person name="De La Haba R."/>
            <person name="Chuvochina M."/>
            <person name="Wittouck S."/>
            <person name="Arahal D.R."/>
            <person name="Sanchez-Porro C."/>
            <person name="Hugenholtz P."/>
            <person name="Ventosa A."/>
        </authorList>
    </citation>
    <scope>NUCLEOTIDE SEQUENCE [LARGE SCALE GENOMIC DNA]</scope>
    <source>
        <strain evidence="1 2">DSM 18042</strain>
    </source>
</reference>
<dbReference type="RefSeq" id="WP_230447470.1">
    <property type="nucleotide sequence ID" value="NZ_JARWAI010000016.1"/>
</dbReference>
<sequence>MPLTKLQKQALADELIDVMERFERDADQQYEAQITQPTSDHLVIKLQLADSIDESPPSRCRSHQATD</sequence>
<dbReference type="Proteomes" id="UP001269267">
    <property type="component" value="Unassembled WGS sequence"/>
</dbReference>
<keyword evidence="2" id="KW-1185">Reference proteome</keyword>
<accession>A0ABU1GGF5</accession>
<comment type="caution">
    <text evidence="1">The sequence shown here is derived from an EMBL/GenBank/DDBJ whole genome shotgun (WGS) entry which is preliminary data.</text>
</comment>
<organism evidence="1 2">
    <name type="scientific">Vreelandella gomseomensis</name>
    <dbReference type="NCBI Taxonomy" id="370766"/>
    <lineage>
        <taxon>Bacteria</taxon>
        <taxon>Pseudomonadati</taxon>
        <taxon>Pseudomonadota</taxon>
        <taxon>Gammaproteobacteria</taxon>
        <taxon>Oceanospirillales</taxon>
        <taxon>Halomonadaceae</taxon>
        <taxon>Vreelandella</taxon>
    </lineage>
</organism>